<accession>A0A1G2FZR9</accession>
<comment type="caution">
    <text evidence="2">The sequence shown here is derived from an EMBL/GenBank/DDBJ whole genome shotgun (WGS) entry which is preliminary data.</text>
</comment>
<keyword evidence="1" id="KW-1133">Transmembrane helix</keyword>
<organism evidence="2 3">
    <name type="scientific">Candidatus Ryanbacteria bacterium RIFCSPHIGHO2_01_FULL_45_22</name>
    <dbReference type="NCBI Taxonomy" id="1802114"/>
    <lineage>
        <taxon>Bacteria</taxon>
        <taxon>Candidatus Ryaniibacteriota</taxon>
    </lineage>
</organism>
<dbReference type="AlphaFoldDB" id="A0A1G2FZR9"/>
<keyword evidence="1" id="KW-0812">Transmembrane</keyword>
<keyword evidence="1" id="KW-0472">Membrane</keyword>
<proteinExistence type="predicted"/>
<sequence>MFIGLSTLRNGYMQMQWSRVQMFLVFNTIALPIVLGTGQPEVVKFFISLVAVPIHLLLLNAVLRANVGL</sequence>
<gene>
    <name evidence="2" type="ORF">A2719_00260</name>
</gene>
<protein>
    <submittedName>
        <fullName evidence="2">Uncharacterized protein</fullName>
    </submittedName>
</protein>
<reference evidence="2 3" key="1">
    <citation type="journal article" date="2016" name="Nat. Commun.">
        <title>Thousands of microbial genomes shed light on interconnected biogeochemical processes in an aquifer system.</title>
        <authorList>
            <person name="Anantharaman K."/>
            <person name="Brown C.T."/>
            <person name="Hug L.A."/>
            <person name="Sharon I."/>
            <person name="Castelle C.J."/>
            <person name="Probst A.J."/>
            <person name="Thomas B.C."/>
            <person name="Singh A."/>
            <person name="Wilkins M.J."/>
            <person name="Karaoz U."/>
            <person name="Brodie E.L."/>
            <person name="Williams K.H."/>
            <person name="Hubbard S.S."/>
            <person name="Banfield J.F."/>
        </authorList>
    </citation>
    <scope>NUCLEOTIDE SEQUENCE [LARGE SCALE GENOMIC DNA]</scope>
</reference>
<evidence type="ECO:0000313" key="2">
    <source>
        <dbReference type="EMBL" id="OGZ43559.1"/>
    </source>
</evidence>
<dbReference type="Proteomes" id="UP000177480">
    <property type="component" value="Unassembled WGS sequence"/>
</dbReference>
<evidence type="ECO:0000256" key="1">
    <source>
        <dbReference type="SAM" id="Phobius"/>
    </source>
</evidence>
<name>A0A1G2FZR9_9BACT</name>
<feature type="transmembrane region" description="Helical" evidence="1">
    <location>
        <begin position="45"/>
        <end position="63"/>
    </location>
</feature>
<dbReference type="EMBL" id="MHNK01000013">
    <property type="protein sequence ID" value="OGZ43559.1"/>
    <property type="molecule type" value="Genomic_DNA"/>
</dbReference>
<evidence type="ECO:0000313" key="3">
    <source>
        <dbReference type="Proteomes" id="UP000177480"/>
    </source>
</evidence>
<feature type="transmembrane region" description="Helical" evidence="1">
    <location>
        <begin position="20"/>
        <end position="39"/>
    </location>
</feature>